<proteinExistence type="predicted"/>
<feature type="compositionally biased region" description="Basic and acidic residues" evidence="1">
    <location>
        <begin position="104"/>
        <end position="117"/>
    </location>
</feature>
<sequence>MSVASRRDLRGARSPRLGAAAIMAAYCCYRSLPDNDSTPETTGLTPPHSSGTFQSPARPSPQCNPRPRPAAALSAAATQLGSTRPAHHEARGEGALGEAAGRAGEGEQGRGKRDKPCSLHYLPPT</sequence>
<dbReference type="EMBL" id="VSRR010029684">
    <property type="protein sequence ID" value="MPC69589.1"/>
    <property type="molecule type" value="Genomic_DNA"/>
</dbReference>
<feature type="compositionally biased region" description="Polar residues" evidence="1">
    <location>
        <begin position="35"/>
        <end position="57"/>
    </location>
</feature>
<name>A0A5B7HIN9_PORTR</name>
<accession>A0A5B7HIN9</accession>
<evidence type="ECO:0000256" key="1">
    <source>
        <dbReference type="SAM" id="MobiDB-lite"/>
    </source>
</evidence>
<evidence type="ECO:0000313" key="2">
    <source>
        <dbReference type="EMBL" id="MPC69589.1"/>
    </source>
</evidence>
<dbReference type="AlphaFoldDB" id="A0A5B7HIN9"/>
<evidence type="ECO:0000313" key="3">
    <source>
        <dbReference type="Proteomes" id="UP000324222"/>
    </source>
</evidence>
<feature type="compositionally biased region" description="Pro residues" evidence="1">
    <location>
        <begin position="58"/>
        <end position="68"/>
    </location>
</feature>
<feature type="region of interest" description="Disordered" evidence="1">
    <location>
        <begin position="35"/>
        <end position="125"/>
    </location>
</feature>
<dbReference type="Proteomes" id="UP000324222">
    <property type="component" value="Unassembled WGS sequence"/>
</dbReference>
<gene>
    <name evidence="2" type="ORF">E2C01_063819</name>
</gene>
<keyword evidence="3" id="KW-1185">Reference proteome</keyword>
<protein>
    <submittedName>
        <fullName evidence="2">Uncharacterized protein</fullName>
    </submittedName>
</protein>
<organism evidence="2 3">
    <name type="scientific">Portunus trituberculatus</name>
    <name type="common">Swimming crab</name>
    <name type="synonym">Neptunus trituberculatus</name>
    <dbReference type="NCBI Taxonomy" id="210409"/>
    <lineage>
        <taxon>Eukaryota</taxon>
        <taxon>Metazoa</taxon>
        <taxon>Ecdysozoa</taxon>
        <taxon>Arthropoda</taxon>
        <taxon>Crustacea</taxon>
        <taxon>Multicrustacea</taxon>
        <taxon>Malacostraca</taxon>
        <taxon>Eumalacostraca</taxon>
        <taxon>Eucarida</taxon>
        <taxon>Decapoda</taxon>
        <taxon>Pleocyemata</taxon>
        <taxon>Brachyura</taxon>
        <taxon>Eubrachyura</taxon>
        <taxon>Portunoidea</taxon>
        <taxon>Portunidae</taxon>
        <taxon>Portuninae</taxon>
        <taxon>Portunus</taxon>
    </lineage>
</organism>
<reference evidence="2 3" key="1">
    <citation type="submission" date="2019-05" db="EMBL/GenBank/DDBJ databases">
        <title>Another draft genome of Portunus trituberculatus and its Hox gene families provides insights of decapod evolution.</title>
        <authorList>
            <person name="Jeong J.-H."/>
            <person name="Song I."/>
            <person name="Kim S."/>
            <person name="Choi T."/>
            <person name="Kim D."/>
            <person name="Ryu S."/>
            <person name="Kim W."/>
        </authorList>
    </citation>
    <scope>NUCLEOTIDE SEQUENCE [LARGE SCALE GENOMIC DNA]</scope>
    <source>
        <tissue evidence="2">Muscle</tissue>
    </source>
</reference>
<comment type="caution">
    <text evidence="2">The sequence shown here is derived from an EMBL/GenBank/DDBJ whole genome shotgun (WGS) entry which is preliminary data.</text>
</comment>